<dbReference type="GO" id="GO:0006635">
    <property type="term" value="P:fatty acid beta-oxidation"/>
    <property type="evidence" value="ECO:0007669"/>
    <property type="project" value="TreeGrafter"/>
</dbReference>
<dbReference type="GO" id="GO:0016853">
    <property type="term" value="F:isomerase activity"/>
    <property type="evidence" value="ECO:0007669"/>
    <property type="project" value="UniProtKB-KW"/>
</dbReference>
<protein>
    <submittedName>
        <fullName evidence="7">3-hydroxyacyl-CoA dehydrogenase</fullName>
    </submittedName>
</protein>
<dbReference type="AlphaFoldDB" id="A0A1M7XYK0"/>
<gene>
    <name evidence="7" type="ORF">SAMN02745220_00649</name>
</gene>
<dbReference type="GO" id="GO:0016829">
    <property type="term" value="F:lyase activity"/>
    <property type="evidence" value="ECO:0007669"/>
    <property type="project" value="UniProtKB-KW"/>
</dbReference>
<dbReference type="SUPFAM" id="SSF52096">
    <property type="entry name" value="ClpP/crotonase"/>
    <property type="match status" value="1"/>
</dbReference>
<keyword evidence="4" id="KW-0511">Multifunctional enzyme</keyword>
<dbReference type="OrthoDB" id="5365311at2"/>
<dbReference type="Gene3D" id="3.40.50.720">
    <property type="entry name" value="NAD(P)-binding Rossmann-like Domain"/>
    <property type="match status" value="1"/>
</dbReference>
<dbReference type="InterPro" id="IPR036291">
    <property type="entry name" value="NAD(P)-bd_dom_sf"/>
</dbReference>
<comment type="similarity">
    <text evidence="1">Belongs to the enoyl-CoA hydratase/isomerase family.</text>
</comment>
<dbReference type="EMBL" id="FRFE01000002">
    <property type="protein sequence ID" value="SHO44109.1"/>
    <property type="molecule type" value="Genomic_DNA"/>
</dbReference>
<dbReference type="GO" id="GO:0003857">
    <property type="term" value="F:(3S)-3-hydroxyacyl-CoA dehydrogenase (NAD+) activity"/>
    <property type="evidence" value="ECO:0007669"/>
    <property type="project" value="UniProtKB-EC"/>
</dbReference>
<name>A0A1M7XYK0_9BACT</name>
<dbReference type="STRING" id="1121416.SAMN02745220_00649"/>
<dbReference type="Gene3D" id="1.10.1040.50">
    <property type="match status" value="1"/>
</dbReference>
<evidence type="ECO:0000256" key="4">
    <source>
        <dbReference type="ARBA" id="ARBA00023268"/>
    </source>
</evidence>
<proteinExistence type="inferred from homology"/>
<sequence length="675" mass="74985">MSETKELYSSFVNPFLIESNRPMPDEMAVIGAGNIGPDIAYYMRTGAPEKKLYLVDVVEEPLKKAEERFKGYAQKALSRKILSQEQVDQVLGNIVYTTDYSQIKNCKLVIEAATEDLNIKKKIFAQLEEIVSEDAVLTSNTSSIPADQIFTGMKHPERSTVTHFFAPAWRSMAVEVVRWDTLDPEVLNFLIWFFANTGKAPVVTKNVFSFLLNRIFENWTNEAAVLLDKATTFEVDDVAEEFVGAGPFFVLEMAGGNPLTYESQLRRMAERKCYEPPKIFNSVKSWNLKKRGEKVEMPDAHRSWIRDRLIGLVFSQCFDIADRNIGTRSDLNFGSLIALGFKKGVFDTMADMGAEEVKRIADAFVAERPGYPVPTKPIDEYLDFSRDILVDDKNGVRIITIRRPQAANALGWGTAPEILAELKKGAADPNVKGFILTGYGQKAFCAGADISGFVDAFDNKEAGVGLAKGNSEMLHYMDQMTKPIVAAVNGLAMGGGVETMLRCHSVVANKKAFFRLPEITLGILPGMGGCVIPYRKWPHAAETFHEMIGKGKVMKSAEAREIGIINHLVDSYSEMIDVAMQEVERLQGNIPRISDAPVDIPEFVVPDQPAAINGDPLSKEVLTVIADVINRGAKTEGLYNALEINYDRSGDTHCLEDSKEGVMAFLQKRKPNFKK</sequence>
<dbReference type="Pfam" id="PF02737">
    <property type="entry name" value="3HCDH_N"/>
    <property type="match status" value="1"/>
</dbReference>
<dbReference type="Proteomes" id="UP000184603">
    <property type="component" value="Unassembled WGS sequence"/>
</dbReference>
<dbReference type="RefSeq" id="WP_073612006.1">
    <property type="nucleotide sequence ID" value="NZ_FRFE01000002.1"/>
</dbReference>
<dbReference type="Gene3D" id="1.10.12.10">
    <property type="entry name" value="Lyase 2-enoyl-coa Hydratase, Chain A, domain 2"/>
    <property type="match status" value="1"/>
</dbReference>
<evidence type="ECO:0000313" key="8">
    <source>
        <dbReference type="Proteomes" id="UP000184603"/>
    </source>
</evidence>
<feature type="domain" description="3-hydroxyacyl-CoA dehydrogenase NAD binding" evidence="6">
    <location>
        <begin position="27"/>
        <end position="206"/>
    </location>
</feature>
<dbReference type="InterPro" id="IPR014748">
    <property type="entry name" value="Enoyl-CoA_hydra_C"/>
</dbReference>
<dbReference type="InterPro" id="IPR006176">
    <property type="entry name" value="3-OHacyl-CoA_DH_NAD-bd"/>
</dbReference>
<evidence type="ECO:0000259" key="6">
    <source>
        <dbReference type="Pfam" id="PF02737"/>
    </source>
</evidence>
<evidence type="ECO:0000256" key="3">
    <source>
        <dbReference type="ARBA" id="ARBA00023239"/>
    </source>
</evidence>
<dbReference type="Pfam" id="PF00378">
    <property type="entry name" value="ECH_1"/>
    <property type="match status" value="1"/>
</dbReference>
<keyword evidence="3" id="KW-0456">Lyase</keyword>
<keyword evidence="2" id="KW-0413">Isomerase</keyword>
<dbReference type="CDD" id="cd06558">
    <property type="entry name" value="crotonase-like"/>
    <property type="match status" value="1"/>
</dbReference>
<organism evidence="7 8">
    <name type="scientific">Desulfopila aestuarii DSM 18488</name>
    <dbReference type="NCBI Taxonomy" id="1121416"/>
    <lineage>
        <taxon>Bacteria</taxon>
        <taxon>Pseudomonadati</taxon>
        <taxon>Thermodesulfobacteriota</taxon>
        <taxon>Desulfobulbia</taxon>
        <taxon>Desulfobulbales</taxon>
        <taxon>Desulfocapsaceae</taxon>
        <taxon>Desulfopila</taxon>
    </lineage>
</organism>
<dbReference type="SUPFAM" id="SSF51735">
    <property type="entry name" value="NAD(P)-binding Rossmann-fold domains"/>
    <property type="match status" value="1"/>
</dbReference>
<evidence type="ECO:0000256" key="5">
    <source>
        <dbReference type="ARBA" id="ARBA00049556"/>
    </source>
</evidence>
<dbReference type="Gene3D" id="3.90.226.10">
    <property type="entry name" value="2-enoyl-CoA Hydratase, Chain A, domain 1"/>
    <property type="match status" value="1"/>
</dbReference>
<accession>A0A1M7XYK0</accession>
<evidence type="ECO:0000256" key="1">
    <source>
        <dbReference type="ARBA" id="ARBA00005254"/>
    </source>
</evidence>
<comment type="catalytic activity">
    <reaction evidence="5">
        <text>a (3S)-3-hydroxyacyl-CoA + NAD(+) = a 3-oxoacyl-CoA + NADH + H(+)</text>
        <dbReference type="Rhea" id="RHEA:22432"/>
        <dbReference type="ChEBI" id="CHEBI:15378"/>
        <dbReference type="ChEBI" id="CHEBI:57318"/>
        <dbReference type="ChEBI" id="CHEBI:57540"/>
        <dbReference type="ChEBI" id="CHEBI:57945"/>
        <dbReference type="ChEBI" id="CHEBI:90726"/>
        <dbReference type="EC" id="1.1.1.35"/>
    </reaction>
</comment>
<reference evidence="7 8" key="1">
    <citation type="submission" date="2016-12" db="EMBL/GenBank/DDBJ databases">
        <authorList>
            <person name="Song W.-J."/>
            <person name="Kurnit D.M."/>
        </authorList>
    </citation>
    <scope>NUCLEOTIDE SEQUENCE [LARGE SCALE GENOMIC DNA]</scope>
    <source>
        <strain evidence="7 8">DSM 18488</strain>
    </source>
</reference>
<dbReference type="GO" id="GO:0070403">
    <property type="term" value="F:NAD+ binding"/>
    <property type="evidence" value="ECO:0007669"/>
    <property type="project" value="InterPro"/>
</dbReference>
<dbReference type="PANTHER" id="PTHR23309:SF49">
    <property type="entry name" value="PEROXISOMAL BIFUNCTIONAL ENZYME"/>
    <property type="match status" value="1"/>
</dbReference>
<keyword evidence="8" id="KW-1185">Reference proteome</keyword>
<dbReference type="InterPro" id="IPR001753">
    <property type="entry name" value="Enoyl-CoA_hydra/iso"/>
</dbReference>
<evidence type="ECO:0000313" key="7">
    <source>
        <dbReference type="EMBL" id="SHO44109.1"/>
    </source>
</evidence>
<dbReference type="PANTHER" id="PTHR23309">
    <property type="entry name" value="3-HYDROXYACYL-COA DEHYROGENASE"/>
    <property type="match status" value="1"/>
</dbReference>
<dbReference type="InterPro" id="IPR029045">
    <property type="entry name" value="ClpP/crotonase-like_dom_sf"/>
</dbReference>
<evidence type="ECO:0000256" key="2">
    <source>
        <dbReference type="ARBA" id="ARBA00023235"/>
    </source>
</evidence>